<proteinExistence type="predicted"/>
<accession>A0A1G2LT82</accession>
<organism evidence="1 2">
    <name type="scientific">Candidatus Tagabacteria bacterium RIFCSPLOWO2_01_FULL_42_9</name>
    <dbReference type="NCBI Taxonomy" id="1802296"/>
    <lineage>
        <taxon>Bacteria</taxon>
        <taxon>Candidatus Tagaibacteriota</taxon>
    </lineage>
</organism>
<name>A0A1G2LT82_9BACT</name>
<dbReference type="EMBL" id="MHRA01000041">
    <property type="protein sequence ID" value="OHA14817.1"/>
    <property type="molecule type" value="Genomic_DNA"/>
</dbReference>
<evidence type="ECO:0000313" key="2">
    <source>
        <dbReference type="Proteomes" id="UP000178116"/>
    </source>
</evidence>
<protein>
    <submittedName>
        <fullName evidence="1">Uncharacterized protein</fullName>
    </submittedName>
</protein>
<gene>
    <name evidence="1" type="ORF">A3A10_02675</name>
</gene>
<sequence>MQLSDFPKAEKYFSEAIEKGPQHPLFYIKLHELYRYSYKEKSDLADDVLEQGIKTTGDPYLKSLLEEYRKETK</sequence>
<evidence type="ECO:0000313" key="1">
    <source>
        <dbReference type="EMBL" id="OHA14817.1"/>
    </source>
</evidence>
<dbReference type="Proteomes" id="UP000178116">
    <property type="component" value="Unassembled WGS sequence"/>
</dbReference>
<reference evidence="1 2" key="1">
    <citation type="journal article" date="2016" name="Nat. Commun.">
        <title>Thousands of microbial genomes shed light on interconnected biogeochemical processes in an aquifer system.</title>
        <authorList>
            <person name="Anantharaman K."/>
            <person name="Brown C.T."/>
            <person name="Hug L.A."/>
            <person name="Sharon I."/>
            <person name="Castelle C.J."/>
            <person name="Probst A.J."/>
            <person name="Thomas B.C."/>
            <person name="Singh A."/>
            <person name="Wilkins M.J."/>
            <person name="Karaoz U."/>
            <person name="Brodie E.L."/>
            <person name="Williams K.H."/>
            <person name="Hubbard S.S."/>
            <person name="Banfield J.F."/>
        </authorList>
    </citation>
    <scope>NUCLEOTIDE SEQUENCE [LARGE SCALE GENOMIC DNA]</scope>
</reference>
<dbReference type="AlphaFoldDB" id="A0A1G2LT82"/>
<dbReference type="SUPFAM" id="SSF81901">
    <property type="entry name" value="HCP-like"/>
    <property type="match status" value="1"/>
</dbReference>
<comment type="caution">
    <text evidence="1">The sequence shown here is derived from an EMBL/GenBank/DDBJ whole genome shotgun (WGS) entry which is preliminary data.</text>
</comment>